<dbReference type="Proteomes" id="UP000261031">
    <property type="component" value="Unassembled WGS sequence"/>
</dbReference>
<gene>
    <name evidence="2" type="ORF">DXA79_08080</name>
</gene>
<reference evidence="2 3" key="1">
    <citation type="submission" date="2018-08" db="EMBL/GenBank/DDBJ databases">
        <title>A genome reference for cultivated species of the human gut microbiota.</title>
        <authorList>
            <person name="Zou Y."/>
            <person name="Xue W."/>
            <person name="Luo G."/>
        </authorList>
    </citation>
    <scope>NUCLEOTIDE SEQUENCE [LARGE SCALE GENOMIC DNA]</scope>
    <source>
        <strain evidence="2 3">OF05-12</strain>
    </source>
</reference>
<comment type="caution">
    <text evidence="2">The sequence shown here is derived from an EMBL/GenBank/DDBJ whole genome shotgun (WGS) entry which is preliminary data.</text>
</comment>
<dbReference type="AlphaFoldDB" id="A0A3E5HJW5"/>
<accession>A0A3E5HJW5</accession>
<protein>
    <submittedName>
        <fullName evidence="2">Uncharacterized protein</fullName>
    </submittedName>
</protein>
<sequence>MSIEDRAETIAVAVAVMFFVIFIAFIGYICWAEATADTIILRDDGQSYACQTSRISPAPHDCKPVKEKRS</sequence>
<name>A0A3E5HJW5_BIFPS</name>
<keyword evidence="1" id="KW-0812">Transmembrane</keyword>
<keyword evidence="1" id="KW-1133">Transmembrane helix</keyword>
<proteinExistence type="predicted"/>
<evidence type="ECO:0000313" key="2">
    <source>
        <dbReference type="EMBL" id="RGP01976.1"/>
    </source>
</evidence>
<feature type="transmembrane region" description="Helical" evidence="1">
    <location>
        <begin position="12"/>
        <end position="32"/>
    </location>
</feature>
<organism evidence="2 3">
    <name type="scientific">Bifidobacterium pseudocatenulatum</name>
    <dbReference type="NCBI Taxonomy" id="28026"/>
    <lineage>
        <taxon>Bacteria</taxon>
        <taxon>Bacillati</taxon>
        <taxon>Actinomycetota</taxon>
        <taxon>Actinomycetes</taxon>
        <taxon>Bifidobacteriales</taxon>
        <taxon>Bifidobacteriaceae</taxon>
        <taxon>Bifidobacterium</taxon>
    </lineage>
</organism>
<evidence type="ECO:0000313" key="3">
    <source>
        <dbReference type="Proteomes" id="UP000261031"/>
    </source>
</evidence>
<keyword evidence="1" id="KW-0472">Membrane</keyword>
<dbReference type="EMBL" id="QSWD01000005">
    <property type="protein sequence ID" value="RGP01976.1"/>
    <property type="molecule type" value="Genomic_DNA"/>
</dbReference>
<evidence type="ECO:0000256" key="1">
    <source>
        <dbReference type="SAM" id="Phobius"/>
    </source>
</evidence>
<dbReference type="RefSeq" id="WP_117612265.1">
    <property type="nucleotide sequence ID" value="NZ_JAQCPN010000003.1"/>
</dbReference>